<accession>A0AAN7NFP1</accession>
<evidence type="ECO:0000313" key="2">
    <source>
        <dbReference type="Proteomes" id="UP001333110"/>
    </source>
</evidence>
<dbReference type="EMBL" id="JAUNZN010000003">
    <property type="protein sequence ID" value="KAK4823929.1"/>
    <property type="molecule type" value="Genomic_DNA"/>
</dbReference>
<name>A0AAN7NFP1_MYCAM</name>
<dbReference type="PANTHER" id="PTHR33332">
    <property type="entry name" value="REVERSE TRANSCRIPTASE DOMAIN-CONTAINING PROTEIN"/>
    <property type="match status" value="1"/>
</dbReference>
<reference evidence="1 2" key="1">
    <citation type="journal article" date="2023" name="J. Hered.">
        <title>Chromosome-level genome of the wood stork (Mycteria americana) provides insight into avian chromosome evolution.</title>
        <authorList>
            <person name="Flamio R. Jr."/>
            <person name="Ramstad K.M."/>
        </authorList>
    </citation>
    <scope>NUCLEOTIDE SEQUENCE [LARGE SCALE GENOMIC DNA]</scope>
    <source>
        <strain evidence="1">JAX WOST 10</strain>
    </source>
</reference>
<protein>
    <submittedName>
        <fullName evidence="1">Uncharacterized protein</fullName>
    </submittedName>
</protein>
<comment type="caution">
    <text evidence="1">The sequence shown here is derived from an EMBL/GenBank/DDBJ whole genome shotgun (WGS) entry which is preliminary data.</text>
</comment>
<dbReference type="AlphaFoldDB" id="A0AAN7NFP1"/>
<keyword evidence="2" id="KW-1185">Reference proteome</keyword>
<organism evidence="1 2">
    <name type="scientific">Mycteria americana</name>
    <name type="common">Wood stork</name>
    <dbReference type="NCBI Taxonomy" id="33587"/>
    <lineage>
        <taxon>Eukaryota</taxon>
        <taxon>Metazoa</taxon>
        <taxon>Chordata</taxon>
        <taxon>Craniata</taxon>
        <taxon>Vertebrata</taxon>
        <taxon>Euteleostomi</taxon>
        <taxon>Archelosauria</taxon>
        <taxon>Archosauria</taxon>
        <taxon>Dinosauria</taxon>
        <taxon>Saurischia</taxon>
        <taxon>Theropoda</taxon>
        <taxon>Coelurosauria</taxon>
        <taxon>Aves</taxon>
        <taxon>Neognathae</taxon>
        <taxon>Neoaves</taxon>
        <taxon>Aequornithes</taxon>
        <taxon>Ciconiiformes</taxon>
        <taxon>Ciconiidae</taxon>
        <taxon>Mycteria</taxon>
    </lineage>
</organism>
<sequence length="468" mass="54791">MHEYMLGTTQLESNLAEKDLRVLVDTKLNMSQQCALAAKKANGILGSIKQSIAGRLRKVILPLYSAVVRPHLEHWVQFWAPQYKRDMDILKRVQRKATKMIKGLEHFSYEERLRELGFFSLEKRRLRGDLIGVYKYLNGESKTDQGRLFSVTRGNGHKLKHSRYHLNIRKHFFTVRQATRSREVILPLYSALVRLHREYCVQLWDPQQKKDLNLLERVQRRAIKMIKGLEHLPYEDRLRELGLFSLEKRRLQGDLVAAFQYLKEAYKKAGEGLFTRACSDSTRGNGFKLKEGKIRLDIRKKFFTTRVVRHWSRLPREAVDTPSLEVLKARLDGAFSNAKDIEVLEHVQRRARKLVKGLEHNSSEEQLRELGLFSLEKRRLRGDLIALYNYLKGDCREVGVGIFSQVTSDRTRGNGLELRQGRFRLGMRKNFSTKRVVNHWNRLPREVVESPSLEVFKRRVDVALRDMS</sequence>
<dbReference type="Proteomes" id="UP001333110">
    <property type="component" value="Unassembled WGS sequence"/>
</dbReference>
<proteinExistence type="predicted"/>
<evidence type="ECO:0000313" key="1">
    <source>
        <dbReference type="EMBL" id="KAK4823929.1"/>
    </source>
</evidence>
<gene>
    <name evidence="1" type="ORF">QYF61_008315</name>
</gene>